<dbReference type="InterPro" id="IPR002750">
    <property type="entry name" value="CobE/GbiG_C"/>
</dbReference>
<reference evidence="4" key="1">
    <citation type="submission" date="2015-03" db="EMBL/GenBank/DDBJ databases">
        <authorList>
            <person name="Urmite Genomes"/>
        </authorList>
    </citation>
    <scope>NUCLEOTIDE SEQUENCE [LARGE SCALE GENOMIC DNA]</scope>
    <source>
        <strain evidence="4">FF10</strain>
    </source>
</reference>
<dbReference type="PANTHER" id="PTHR37477:SF1">
    <property type="entry name" value="COBALT-PRECORRIN-5A HYDROLASE"/>
    <property type="match status" value="1"/>
</dbReference>
<dbReference type="RefSeq" id="WP_093651160.1">
    <property type="nucleotide sequence ID" value="NZ_CTEN01000004.1"/>
</dbReference>
<dbReference type="STRING" id="1608583.BN1356_01973"/>
<gene>
    <name evidence="3" type="ORF">BN1356_01973</name>
</gene>
<dbReference type="PANTHER" id="PTHR37477">
    <property type="entry name" value="COBALT-PRECORRIN-5A HYDROLASE"/>
    <property type="match status" value="1"/>
</dbReference>
<feature type="domain" description="CobE/GbiG C-terminal" evidence="1">
    <location>
        <begin position="238"/>
        <end position="354"/>
    </location>
</feature>
<dbReference type="Pfam" id="PF01890">
    <property type="entry name" value="CbiG_C"/>
    <property type="match status" value="1"/>
</dbReference>
<evidence type="ECO:0000259" key="2">
    <source>
        <dbReference type="Pfam" id="PF11760"/>
    </source>
</evidence>
<organism evidence="3 4">
    <name type="scientific">Streptococcus varani</name>
    <dbReference type="NCBI Taxonomy" id="1608583"/>
    <lineage>
        <taxon>Bacteria</taxon>
        <taxon>Bacillati</taxon>
        <taxon>Bacillota</taxon>
        <taxon>Bacilli</taxon>
        <taxon>Lactobacillales</taxon>
        <taxon>Streptococcaceae</taxon>
        <taxon>Streptococcus</taxon>
    </lineage>
</organism>
<dbReference type="Gene3D" id="3.40.50.11220">
    <property type="match status" value="1"/>
</dbReference>
<dbReference type="SUPFAM" id="SSF159672">
    <property type="entry name" value="CbiG N-terminal domain-like"/>
    <property type="match status" value="1"/>
</dbReference>
<proteinExistence type="predicted"/>
<dbReference type="Proteomes" id="UP000198604">
    <property type="component" value="Unassembled WGS sequence"/>
</dbReference>
<dbReference type="GO" id="GO:0009236">
    <property type="term" value="P:cobalamin biosynthetic process"/>
    <property type="evidence" value="ECO:0007669"/>
    <property type="project" value="InterPro"/>
</dbReference>
<dbReference type="Gene3D" id="3.30.420.180">
    <property type="entry name" value="CobE/GbiG C-terminal domain"/>
    <property type="match status" value="1"/>
</dbReference>
<accession>A0A0E4H8Z5</accession>
<name>A0A0E4H8Z5_9STRE</name>
<keyword evidence="4" id="KW-1185">Reference proteome</keyword>
<dbReference type="SUPFAM" id="SSF159664">
    <property type="entry name" value="CobE/GbiG C-terminal domain-like"/>
    <property type="match status" value="1"/>
</dbReference>
<sequence length="360" mass="39539">MSLELEKVAMQTRITCAIVALTPTGLETALRVKEAFDRPSQIYTLPKLAKEPVCPLIGSPKKAIAEIFQQVEVLICIMATGIVVRSLASVIADKATDPAVLVMDEKARNIISLLSGHLGGANQLTQQLAISLKSNPVITTATDVQDVVALDNLAKSVNGWTDDLRPSIKIFNSYLAQKKPVYFFQEKEWVTDTRGLIILNKEELEDILKGDLPLIILQTKDLERARPHQVLIKPKPYILGVGARKNVSAQVFREGFELFCQRVSILPEEIAKVVSIDVKKEEQAILSLVEELSCSFETFSKEELSTVADKYPQSEFVKKMVGVGSVALASADLASEGQVISDRFARDGCTYALAKVKIGR</sequence>
<dbReference type="Pfam" id="PF11760">
    <property type="entry name" value="CbiG_N"/>
    <property type="match status" value="1"/>
</dbReference>
<dbReference type="InterPro" id="IPR038029">
    <property type="entry name" value="GbiG_N_sf"/>
</dbReference>
<dbReference type="AlphaFoldDB" id="A0A0E4H8Z5"/>
<dbReference type="InterPro" id="IPR052553">
    <property type="entry name" value="CbiG_hydrolase"/>
</dbReference>
<dbReference type="OrthoDB" id="9781023at2"/>
<feature type="domain" description="Cobalamin synthesis G N-terminal" evidence="2">
    <location>
        <begin position="63"/>
        <end position="143"/>
    </location>
</feature>
<dbReference type="InterPro" id="IPR036518">
    <property type="entry name" value="CobE/GbiG_C_sf"/>
</dbReference>
<dbReference type="EMBL" id="CTEN01000004">
    <property type="protein sequence ID" value="CQR25631.1"/>
    <property type="molecule type" value="Genomic_DNA"/>
</dbReference>
<evidence type="ECO:0000259" key="1">
    <source>
        <dbReference type="Pfam" id="PF01890"/>
    </source>
</evidence>
<evidence type="ECO:0000313" key="3">
    <source>
        <dbReference type="EMBL" id="CQR25631.1"/>
    </source>
</evidence>
<dbReference type="InterPro" id="IPR021744">
    <property type="entry name" value="CbiG_N"/>
</dbReference>
<evidence type="ECO:0000313" key="4">
    <source>
        <dbReference type="Proteomes" id="UP000198604"/>
    </source>
</evidence>
<protein>
    <submittedName>
        <fullName evidence="3">Cobalamin biosynthesis protein CbiG</fullName>
    </submittedName>
</protein>